<feature type="transmembrane region" description="Helical" evidence="1">
    <location>
        <begin position="21"/>
        <end position="39"/>
    </location>
</feature>
<dbReference type="InterPro" id="IPR036388">
    <property type="entry name" value="WH-like_DNA-bd_sf"/>
</dbReference>
<dbReference type="InterPro" id="IPR036390">
    <property type="entry name" value="WH_DNA-bd_sf"/>
</dbReference>
<proteinExistence type="predicted"/>
<protein>
    <recommendedName>
        <fullName evidence="2">HTH lysR-type domain-containing protein</fullName>
    </recommendedName>
</protein>
<dbReference type="AlphaFoldDB" id="A0A1Q8TDX0"/>
<dbReference type="SUPFAM" id="SSF46785">
    <property type="entry name" value="Winged helix' DNA-binding domain"/>
    <property type="match status" value="1"/>
</dbReference>
<keyword evidence="1" id="KW-0472">Membrane</keyword>
<dbReference type="InterPro" id="IPR050950">
    <property type="entry name" value="HTH-type_LysR_regulators"/>
</dbReference>
<dbReference type="Proteomes" id="UP000186806">
    <property type="component" value="Unassembled WGS sequence"/>
</dbReference>
<evidence type="ECO:0000313" key="3">
    <source>
        <dbReference type="EMBL" id="OLO11875.1"/>
    </source>
</evidence>
<dbReference type="PANTHER" id="PTHR30419:SF8">
    <property type="entry name" value="NITROGEN ASSIMILATION TRANSCRIPTIONAL ACTIVATOR-RELATED"/>
    <property type="match status" value="1"/>
</dbReference>
<dbReference type="InterPro" id="IPR000847">
    <property type="entry name" value="LysR_HTH_N"/>
</dbReference>
<dbReference type="PROSITE" id="PS50931">
    <property type="entry name" value="HTH_LYSR"/>
    <property type="match status" value="1"/>
</dbReference>
<sequence length="186" mass="20174">MLALPAWLASAEQLPRLTSGVFFFGYLLVFAITVSGGWVSDISGHVALAFVPTLILSLIAMAGTKRLLVSSSHLCRPWRGRAIAARTCVAPLPVIREETAMLSARVKLRHLMAFQEVARLQSLAKAAQALSITQPAMSKTIRELEEILETTLFERSPQGATLITAGLTLLRQASTAQPRGRLSNRP</sequence>
<keyword evidence="4" id="KW-1185">Reference proteome</keyword>
<organism evidence="3 4">
    <name type="scientific">Chromohalobacter japonicus</name>
    <dbReference type="NCBI Taxonomy" id="223900"/>
    <lineage>
        <taxon>Bacteria</taxon>
        <taxon>Pseudomonadati</taxon>
        <taxon>Pseudomonadota</taxon>
        <taxon>Gammaproteobacteria</taxon>
        <taxon>Oceanospirillales</taxon>
        <taxon>Halomonadaceae</taxon>
        <taxon>Chromohalobacter</taxon>
    </lineage>
</organism>
<dbReference type="GO" id="GO:0005829">
    <property type="term" value="C:cytosol"/>
    <property type="evidence" value="ECO:0007669"/>
    <property type="project" value="TreeGrafter"/>
</dbReference>
<dbReference type="PANTHER" id="PTHR30419">
    <property type="entry name" value="HTH-TYPE TRANSCRIPTIONAL REGULATOR YBHD"/>
    <property type="match status" value="1"/>
</dbReference>
<dbReference type="Gene3D" id="1.10.10.10">
    <property type="entry name" value="Winged helix-like DNA-binding domain superfamily/Winged helix DNA-binding domain"/>
    <property type="match status" value="1"/>
</dbReference>
<feature type="transmembrane region" description="Helical" evidence="1">
    <location>
        <begin position="45"/>
        <end position="64"/>
    </location>
</feature>
<accession>A0A1Q8TDX0</accession>
<evidence type="ECO:0000256" key="1">
    <source>
        <dbReference type="SAM" id="Phobius"/>
    </source>
</evidence>
<name>A0A1Q8TDX0_9GAMM</name>
<evidence type="ECO:0000313" key="4">
    <source>
        <dbReference type="Proteomes" id="UP000186806"/>
    </source>
</evidence>
<reference evidence="3 4" key="1">
    <citation type="submission" date="2016-12" db="EMBL/GenBank/DDBJ databases">
        <title>Draft genome sequences of strains Salinicola socius SMB35, Salinicola sp. MH3R3-1 and Chromohalobacter sp. SMB17 from the Verkhnekamsk potash mining region of Russia.</title>
        <authorList>
            <person name="Mavrodi D.V."/>
            <person name="Olsson B.E."/>
            <person name="Korsakova E.S."/>
            <person name="Pyankova A."/>
            <person name="Mavrodi O.V."/>
            <person name="Plotnikova E.G."/>
        </authorList>
    </citation>
    <scope>NUCLEOTIDE SEQUENCE [LARGE SCALE GENOMIC DNA]</scope>
    <source>
        <strain evidence="3 4">SMB17</strain>
    </source>
</reference>
<dbReference type="EMBL" id="MSDQ01000018">
    <property type="protein sequence ID" value="OLO11875.1"/>
    <property type="molecule type" value="Genomic_DNA"/>
</dbReference>
<keyword evidence="1" id="KW-1133">Transmembrane helix</keyword>
<keyword evidence="1" id="KW-0812">Transmembrane</keyword>
<dbReference type="GO" id="GO:0003700">
    <property type="term" value="F:DNA-binding transcription factor activity"/>
    <property type="evidence" value="ECO:0007669"/>
    <property type="project" value="InterPro"/>
</dbReference>
<gene>
    <name evidence="3" type="ORF">BTW10_07725</name>
</gene>
<feature type="domain" description="HTH lysR-type" evidence="2">
    <location>
        <begin position="106"/>
        <end position="163"/>
    </location>
</feature>
<evidence type="ECO:0000259" key="2">
    <source>
        <dbReference type="PROSITE" id="PS50931"/>
    </source>
</evidence>
<dbReference type="RefSeq" id="WP_075368906.1">
    <property type="nucleotide sequence ID" value="NZ_MSDQ01000018.1"/>
</dbReference>
<comment type="caution">
    <text evidence="3">The sequence shown here is derived from an EMBL/GenBank/DDBJ whole genome shotgun (WGS) entry which is preliminary data.</text>
</comment>
<dbReference type="PRINTS" id="PR00039">
    <property type="entry name" value="HTHLYSR"/>
</dbReference>
<dbReference type="Pfam" id="PF00126">
    <property type="entry name" value="HTH_1"/>
    <property type="match status" value="1"/>
</dbReference>